<evidence type="ECO:0000256" key="1">
    <source>
        <dbReference type="SAM" id="MobiDB-lite"/>
    </source>
</evidence>
<reference evidence="3 4" key="1">
    <citation type="submission" date="2023-06" db="EMBL/GenBank/DDBJ databases">
        <title>Cellulomonas sp. MW9 Whole genome sequence.</title>
        <authorList>
            <person name="Park S."/>
        </authorList>
    </citation>
    <scope>NUCLEOTIDE SEQUENCE [LARGE SCALE GENOMIC DNA]</scope>
    <source>
        <strain evidence="3 4">MW9</strain>
    </source>
</reference>
<feature type="region of interest" description="Disordered" evidence="1">
    <location>
        <begin position="72"/>
        <end position="92"/>
    </location>
</feature>
<sequence length="320" mass="33169">MRLREGLRVVRRSASEVQVGTDPRWAVRVTDLTPDEVGALLAADDGHRRVLPTATARLRAVAGQLAAAQLATARDERRSTGTAAPDATAWDLHDGDGPARVAARRARRVGVLGLGPTGTTTAVSLAAAGVGTVLVDDARPVRSVDVGACGFRWADVGREREAVVARLLRDTAPDVAIDAAGDPDLLVVVEHGATDPVRAAMLLAADVPHLSVVVREADVVVGPLVVGGEGPCLLCLDLHRTEVDPAWPLVADGLARPAWDGQEVAVLAGVAGGMAAAAALAYLDRDVRLAASYEIGLADAVPRRRDWAVHPSCGCTAPSV</sequence>
<dbReference type="InterPro" id="IPR000594">
    <property type="entry name" value="ThiF_NAD_FAD-bd"/>
</dbReference>
<dbReference type="EMBL" id="JAUCGR010000002">
    <property type="protein sequence ID" value="MDM7831881.1"/>
    <property type="molecule type" value="Genomic_DNA"/>
</dbReference>
<keyword evidence="4" id="KW-1185">Reference proteome</keyword>
<dbReference type="Proteomes" id="UP001321453">
    <property type="component" value="Unassembled WGS sequence"/>
</dbReference>
<dbReference type="Pfam" id="PF00899">
    <property type="entry name" value="ThiF"/>
    <property type="match status" value="1"/>
</dbReference>
<evidence type="ECO:0000313" key="4">
    <source>
        <dbReference type="Proteomes" id="UP001321453"/>
    </source>
</evidence>
<dbReference type="InterPro" id="IPR035985">
    <property type="entry name" value="Ubiquitin-activating_enz"/>
</dbReference>
<protein>
    <submittedName>
        <fullName evidence="3">Thiamine biosynthesis protein ThiF</fullName>
    </submittedName>
</protein>
<proteinExistence type="predicted"/>
<comment type="caution">
    <text evidence="3">The sequence shown here is derived from an EMBL/GenBank/DDBJ whole genome shotgun (WGS) entry which is preliminary data.</text>
</comment>
<dbReference type="RefSeq" id="WP_289447292.1">
    <property type="nucleotide sequence ID" value="NZ_JAUCGR010000002.1"/>
</dbReference>
<gene>
    <name evidence="3" type="ORF">QRT05_11100</name>
</gene>
<feature type="domain" description="THIF-type NAD/FAD binding fold" evidence="2">
    <location>
        <begin position="105"/>
        <end position="180"/>
    </location>
</feature>
<dbReference type="SUPFAM" id="SSF69572">
    <property type="entry name" value="Activating enzymes of the ubiquitin-like proteins"/>
    <property type="match status" value="1"/>
</dbReference>
<evidence type="ECO:0000313" key="3">
    <source>
        <dbReference type="EMBL" id="MDM7831881.1"/>
    </source>
</evidence>
<name>A0ABT7S8D9_9CELL</name>
<dbReference type="Gene3D" id="3.40.50.720">
    <property type="entry name" value="NAD(P)-binding Rossmann-like Domain"/>
    <property type="match status" value="1"/>
</dbReference>
<accession>A0ABT7S8D9</accession>
<organism evidence="3 4">
    <name type="scientific">Cellulomonas edaphi</name>
    <dbReference type="NCBI Taxonomy" id="3053468"/>
    <lineage>
        <taxon>Bacteria</taxon>
        <taxon>Bacillati</taxon>
        <taxon>Actinomycetota</taxon>
        <taxon>Actinomycetes</taxon>
        <taxon>Micrococcales</taxon>
        <taxon>Cellulomonadaceae</taxon>
        <taxon>Cellulomonas</taxon>
    </lineage>
</organism>
<evidence type="ECO:0000259" key="2">
    <source>
        <dbReference type="Pfam" id="PF00899"/>
    </source>
</evidence>